<dbReference type="InterPro" id="IPR006139">
    <property type="entry name" value="D-isomer_2_OHA_DH_cat_dom"/>
</dbReference>
<dbReference type="InterPro" id="IPR036291">
    <property type="entry name" value="NAD(P)-bd_dom_sf"/>
</dbReference>
<keyword evidence="8" id="KW-1185">Reference proteome</keyword>
<dbReference type="GO" id="GO:0016618">
    <property type="term" value="F:hydroxypyruvate reductase [NAD(P)H] activity"/>
    <property type="evidence" value="ECO:0000318"/>
    <property type="project" value="GO_Central"/>
</dbReference>
<keyword evidence="2 4" id="KW-0560">Oxidoreductase</keyword>
<reference evidence="7 8" key="1">
    <citation type="journal article" date="1996" name="Mol. Microbiol.">
        <title>A set of ordered cosmids and a detailed genetic and physical map for the 8 Mb Streptomyces coelicolor A3(2) chromosome.</title>
        <authorList>
            <person name="Redenbach M."/>
            <person name="Kieser H.M."/>
            <person name="Denapaite D."/>
            <person name="Eichner A."/>
            <person name="Cullum J."/>
            <person name="Kinashi H."/>
            <person name="Hopwood D.A."/>
        </authorList>
    </citation>
    <scope>NUCLEOTIDE SEQUENCE [LARGE SCALE GENOMIC DNA]</scope>
    <source>
        <strain evidence="8">ATCC BAA-471 / A3(2) / M145</strain>
    </source>
</reference>
<dbReference type="GO" id="GO:0003714">
    <property type="term" value="F:transcription corepressor activity"/>
    <property type="evidence" value="ECO:0007669"/>
    <property type="project" value="InterPro"/>
</dbReference>
<evidence type="ECO:0000256" key="2">
    <source>
        <dbReference type="ARBA" id="ARBA00023002"/>
    </source>
</evidence>
<name>Q9RKF9_STRCO</name>
<feature type="domain" description="D-isomer specific 2-hydroxyacid dehydrogenase catalytic" evidence="5">
    <location>
        <begin position="37"/>
        <end position="329"/>
    </location>
</feature>
<accession>Q9RKF9</accession>
<dbReference type="PANTHER" id="PTHR42789">
    <property type="entry name" value="D-ISOMER SPECIFIC 2-HYDROXYACID DEHYDROGENASE FAMILY PROTEIN (AFU_ORTHOLOGUE AFUA_6G10090)"/>
    <property type="match status" value="1"/>
</dbReference>
<dbReference type="eggNOG" id="COG1052">
    <property type="taxonomic scope" value="Bacteria"/>
</dbReference>
<evidence type="ECO:0000313" key="8">
    <source>
        <dbReference type="Proteomes" id="UP000001973"/>
    </source>
</evidence>
<sequence length="344" mass="36530">MIRLMTAMRTAGGGPLVAITECDHDSFDIERDVVTSAGGQLLVTQSRDADTMVVNCAGADAIVVQYAAITEQVMDRLPRLKVIGRYGVGVDSVDVEAATRRGILVCNVPDYGTEAVSDHAIGLALSVARGIPRLDRGVRAGSFDLPAVRPLYQVGQRVFGVVGMGLIGAATARKAAGLGYDVIAYDSAADPDAQTFRGFRSVGLHELLERAQVVSVHTPLTEQTRGLLGADAFARMRPDAIVVNTSRGGVIDTGALVDALKRGAVAGAGIDVHEIEPLPRDHPLTSFDNVVLTPHLAWYSEESYAELKRRTVENVVDACAGRTPRNVVNPEALPAAAQRSEGRR</sequence>
<dbReference type="InterPro" id="IPR006140">
    <property type="entry name" value="D-isomer_DH_NAD-bd"/>
</dbReference>
<dbReference type="SUPFAM" id="SSF51735">
    <property type="entry name" value="NAD(P)-binding Rossmann-fold domains"/>
    <property type="match status" value="1"/>
</dbReference>
<evidence type="ECO:0000256" key="3">
    <source>
        <dbReference type="ARBA" id="ARBA00023027"/>
    </source>
</evidence>
<dbReference type="PROSITE" id="PS00670">
    <property type="entry name" value="D_2_HYDROXYACID_DH_2"/>
    <property type="match status" value="1"/>
</dbReference>
<dbReference type="CDD" id="cd05299">
    <property type="entry name" value="CtBP_dh"/>
    <property type="match status" value="1"/>
</dbReference>
<dbReference type="InterPro" id="IPR043322">
    <property type="entry name" value="CtBP"/>
</dbReference>
<dbReference type="PhylomeDB" id="Q9RKF9"/>
<dbReference type="Pfam" id="PF02826">
    <property type="entry name" value="2-Hacid_dh_C"/>
    <property type="match status" value="1"/>
</dbReference>
<dbReference type="PATRIC" id="fig|100226.15.peg.3537"/>
<dbReference type="KEGG" id="sco:SCO3478"/>
<dbReference type="HOGENOM" id="CLU_019796_1_3_11"/>
<evidence type="ECO:0000259" key="6">
    <source>
        <dbReference type="Pfam" id="PF02826"/>
    </source>
</evidence>
<keyword evidence="3" id="KW-0520">NAD</keyword>
<dbReference type="GO" id="GO:0005829">
    <property type="term" value="C:cytosol"/>
    <property type="evidence" value="ECO:0000318"/>
    <property type="project" value="GO_Central"/>
</dbReference>
<dbReference type="InParanoid" id="Q9RKF9"/>
<dbReference type="PROSITE" id="PS00671">
    <property type="entry name" value="D_2_HYDROXYACID_DH_3"/>
    <property type="match status" value="1"/>
</dbReference>
<dbReference type="SUPFAM" id="SSF52283">
    <property type="entry name" value="Formate/glycerate dehydrogenase catalytic domain-like"/>
    <property type="match status" value="1"/>
</dbReference>
<dbReference type="OrthoDB" id="117809at2"/>
<evidence type="ECO:0000259" key="5">
    <source>
        <dbReference type="Pfam" id="PF00389"/>
    </source>
</evidence>
<dbReference type="Gene3D" id="3.40.50.720">
    <property type="entry name" value="NAD(P)-binding Rossmann-like Domain"/>
    <property type="match status" value="2"/>
</dbReference>
<dbReference type="EMBL" id="AL939116">
    <property type="protein sequence ID" value="CAB61802.1"/>
    <property type="molecule type" value="Genomic_DNA"/>
</dbReference>
<dbReference type="Proteomes" id="UP000001973">
    <property type="component" value="Chromosome"/>
</dbReference>
<protein>
    <submittedName>
        <fullName evidence="7">Dehydrogenase</fullName>
    </submittedName>
</protein>
<gene>
    <name evidence="7" type="ordered locus">SCO3478</name>
    <name evidence="7" type="ORF">SCE65.14c</name>
</gene>
<proteinExistence type="inferred from homology"/>
<dbReference type="AlphaFoldDB" id="Q9RKF9"/>
<dbReference type="EMBL" id="AL645882">
    <property type="protein sequence ID" value="CAB61802.1"/>
    <property type="molecule type" value="Genomic_DNA"/>
</dbReference>
<dbReference type="InterPro" id="IPR029753">
    <property type="entry name" value="D-isomer_DH_CS"/>
</dbReference>
<evidence type="ECO:0000256" key="1">
    <source>
        <dbReference type="ARBA" id="ARBA00005854"/>
    </source>
</evidence>
<evidence type="ECO:0000313" key="7">
    <source>
        <dbReference type="EMBL" id="CAB61802.1"/>
    </source>
</evidence>
<dbReference type="GO" id="GO:0051287">
    <property type="term" value="F:NAD binding"/>
    <property type="evidence" value="ECO:0007669"/>
    <property type="project" value="InterPro"/>
</dbReference>
<evidence type="ECO:0000256" key="4">
    <source>
        <dbReference type="RuleBase" id="RU003719"/>
    </source>
</evidence>
<reference evidence="7 8" key="2">
    <citation type="journal article" date="2002" name="Nature">
        <title>Complete genome sequence of the model actinomycete Streptomyces coelicolor A3(2).</title>
        <authorList>
            <person name="Bentley S.D."/>
            <person name="Chater K.F."/>
            <person name="Cerdeno-Tarraga A.M."/>
            <person name="Challis G.L."/>
            <person name="Thomson N.R."/>
            <person name="James K.D."/>
            <person name="Harris D.E."/>
            <person name="Quail M.A."/>
            <person name="Kieser H."/>
            <person name="Harper D."/>
            <person name="Bateman A."/>
            <person name="Brown S."/>
            <person name="Chandra G."/>
            <person name="Chen C.W."/>
            <person name="Collins M."/>
            <person name="Cronin A."/>
            <person name="Fraser A."/>
            <person name="Goble A."/>
            <person name="Hidalgo J."/>
            <person name="Hornsby T."/>
            <person name="Howarth S."/>
            <person name="Huang C.H."/>
            <person name="Kieser T."/>
            <person name="Larke L."/>
            <person name="Murphy L."/>
            <person name="Oliver K."/>
            <person name="O'Neil S."/>
            <person name="Rabbinowitsch E."/>
            <person name="Rajandream M.A."/>
            <person name="Rutherford K."/>
            <person name="Rutter S."/>
            <person name="Seeger K."/>
            <person name="Saunders D."/>
            <person name="Sharp S."/>
            <person name="Squares R."/>
            <person name="Squares S."/>
            <person name="Taylor K."/>
            <person name="Warren T."/>
            <person name="Wietzorrek A."/>
            <person name="Woodward J."/>
            <person name="Barrell B.G."/>
            <person name="Parkhill J."/>
            <person name="Hopwood D.A."/>
        </authorList>
    </citation>
    <scope>NUCLEOTIDE SEQUENCE [LARGE SCALE GENOMIC DNA]</scope>
    <source>
        <strain evidence="8">ATCC BAA-471 / A3(2) / M145</strain>
    </source>
</reference>
<dbReference type="GO" id="GO:0030267">
    <property type="term" value="F:glyoxylate reductase (NADPH) activity"/>
    <property type="evidence" value="ECO:0000318"/>
    <property type="project" value="GO_Central"/>
</dbReference>
<dbReference type="InterPro" id="IPR050857">
    <property type="entry name" value="D-2-hydroxyacid_DH"/>
</dbReference>
<organism evidence="7 8">
    <name type="scientific">Streptomyces coelicolor (strain ATCC BAA-471 / A3(2) / M145)</name>
    <dbReference type="NCBI Taxonomy" id="100226"/>
    <lineage>
        <taxon>Bacteria</taxon>
        <taxon>Bacillati</taxon>
        <taxon>Actinomycetota</taxon>
        <taxon>Actinomycetes</taxon>
        <taxon>Kitasatosporales</taxon>
        <taxon>Streptomycetaceae</taxon>
        <taxon>Streptomyces</taxon>
        <taxon>Streptomyces albidoflavus group</taxon>
    </lineage>
</organism>
<dbReference type="PaxDb" id="100226-SCO3478"/>
<dbReference type="FunFam" id="3.40.50.720:FF:000203">
    <property type="entry name" value="D-3-phosphoglycerate dehydrogenase (SerA)"/>
    <property type="match status" value="1"/>
</dbReference>
<dbReference type="PANTHER" id="PTHR42789:SF1">
    <property type="entry name" value="D-ISOMER SPECIFIC 2-HYDROXYACID DEHYDROGENASE FAMILY PROTEIN (AFU_ORTHOLOGUE AFUA_6G10090)"/>
    <property type="match status" value="1"/>
</dbReference>
<dbReference type="Pfam" id="PF00389">
    <property type="entry name" value="2-Hacid_dh"/>
    <property type="match status" value="1"/>
</dbReference>
<dbReference type="STRING" id="100226.gene:17761100"/>
<comment type="similarity">
    <text evidence="1 4">Belongs to the D-isomer specific 2-hydroxyacid dehydrogenase family.</text>
</comment>
<feature type="domain" description="D-isomer specific 2-hydroxyacid dehydrogenase NAD-binding" evidence="6">
    <location>
        <begin position="121"/>
        <end position="297"/>
    </location>
</feature>